<comment type="catalytic activity">
    <reaction evidence="19">
        <text>a 1,N(6)-etheno-2'-deoxyadenosine in double-stranded DNA + 2-oxoglutarate + O2 + H2O = a 2'-deoxyadenosine in double-stranded DNA + glyoxal + succinate + CO2</text>
        <dbReference type="Rhea" id="RHEA:70463"/>
        <dbReference type="Rhea" id="RHEA-COMP:17897"/>
        <dbReference type="Rhea" id="RHEA-COMP:17903"/>
        <dbReference type="ChEBI" id="CHEBI:15377"/>
        <dbReference type="ChEBI" id="CHEBI:15379"/>
        <dbReference type="ChEBI" id="CHEBI:16526"/>
        <dbReference type="ChEBI" id="CHEBI:16810"/>
        <dbReference type="ChEBI" id="CHEBI:30031"/>
        <dbReference type="ChEBI" id="CHEBI:34779"/>
        <dbReference type="ChEBI" id="CHEBI:90615"/>
        <dbReference type="ChEBI" id="CHEBI:189583"/>
    </reaction>
    <physiologicalReaction direction="left-to-right" evidence="19">
        <dbReference type="Rhea" id="RHEA:70464"/>
    </physiologicalReaction>
</comment>
<dbReference type="OrthoDB" id="429851at2759"/>
<dbReference type="InterPro" id="IPR005123">
    <property type="entry name" value="Oxoglu/Fe-dep_dioxygenase_dom"/>
</dbReference>
<keyword evidence="6" id="KW-0460">Magnesium</keyword>
<proteinExistence type="predicted"/>
<evidence type="ECO:0000256" key="7">
    <source>
        <dbReference type="ARBA" id="ARBA00022964"/>
    </source>
</evidence>
<dbReference type="GO" id="GO:0008198">
    <property type="term" value="F:ferrous iron binding"/>
    <property type="evidence" value="ECO:0007669"/>
    <property type="project" value="TreeGrafter"/>
</dbReference>
<dbReference type="GO" id="GO:0005654">
    <property type="term" value="C:nucleoplasm"/>
    <property type="evidence" value="ECO:0007669"/>
    <property type="project" value="UniProtKB-SubCell"/>
</dbReference>
<evidence type="ECO:0000256" key="18">
    <source>
        <dbReference type="ARBA" id="ARBA00052597"/>
    </source>
</evidence>
<evidence type="ECO:0000256" key="26">
    <source>
        <dbReference type="ARBA" id="ARBA00081727"/>
    </source>
</evidence>
<evidence type="ECO:0000256" key="13">
    <source>
        <dbReference type="ARBA" id="ARBA00051165"/>
    </source>
</evidence>
<feature type="binding site" evidence="27">
    <location>
        <position position="217"/>
    </location>
    <ligand>
        <name>2-oxoglutarate</name>
        <dbReference type="ChEBI" id="CHEBI:16810"/>
    </ligand>
</feature>
<keyword evidence="7" id="KW-0223">Dioxygenase</keyword>
<dbReference type="AlphaFoldDB" id="A0A8S4PE18"/>
<evidence type="ECO:0000256" key="17">
    <source>
        <dbReference type="ARBA" id="ARBA00051755"/>
    </source>
</evidence>
<dbReference type="GO" id="GO:0005730">
    <property type="term" value="C:nucleolus"/>
    <property type="evidence" value="ECO:0007669"/>
    <property type="project" value="UniProtKB-SubCell"/>
</dbReference>
<dbReference type="Gene3D" id="2.60.120.590">
    <property type="entry name" value="Alpha-ketoglutarate-dependent dioxygenase AlkB-like"/>
    <property type="match status" value="1"/>
</dbReference>
<keyword evidence="8" id="KW-0560">Oxidoreductase</keyword>
<comment type="catalytic activity">
    <reaction evidence="15">
        <text>an N(3)-methyl-2'-deoxycytidine in double-stranded DNA + 2-oxoglutarate + O2 = a 2'-deoxycytidine in double-stranded DNA + formaldehyde + succinate + CO2 + H(+)</text>
        <dbReference type="Rhea" id="RHEA:70439"/>
        <dbReference type="Rhea" id="RHEA-COMP:14237"/>
        <dbReference type="Rhea" id="RHEA-COMP:17070"/>
        <dbReference type="ChEBI" id="CHEBI:15378"/>
        <dbReference type="ChEBI" id="CHEBI:15379"/>
        <dbReference type="ChEBI" id="CHEBI:16526"/>
        <dbReference type="ChEBI" id="CHEBI:16810"/>
        <dbReference type="ChEBI" id="CHEBI:16842"/>
        <dbReference type="ChEBI" id="CHEBI:30031"/>
        <dbReference type="ChEBI" id="CHEBI:85452"/>
        <dbReference type="ChEBI" id="CHEBI:139075"/>
    </reaction>
    <physiologicalReaction direction="left-to-right" evidence="15">
        <dbReference type="Rhea" id="RHEA:70440"/>
    </physiologicalReaction>
</comment>
<dbReference type="FunFam" id="2.60.120.590:FF:000004">
    <property type="entry name" value="DNA oxidative demethylase ALKBH2"/>
    <property type="match status" value="1"/>
</dbReference>
<evidence type="ECO:0000256" key="12">
    <source>
        <dbReference type="ARBA" id="ARBA00051010"/>
    </source>
</evidence>
<feature type="binding site" evidence="27">
    <location>
        <position position="233"/>
    </location>
    <ligand>
        <name>2-oxoglutarate</name>
        <dbReference type="ChEBI" id="CHEBI:16810"/>
    </ligand>
</feature>
<evidence type="ECO:0000259" key="28">
    <source>
        <dbReference type="PROSITE" id="PS51471"/>
    </source>
</evidence>
<evidence type="ECO:0000256" key="2">
    <source>
        <dbReference type="ARBA" id="ARBA00004604"/>
    </source>
</evidence>
<keyword evidence="11" id="KW-0539">Nucleus</keyword>
<evidence type="ECO:0000256" key="5">
    <source>
        <dbReference type="ARBA" id="ARBA00022763"/>
    </source>
</evidence>
<evidence type="ECO:0000256" key="4">
    <source>
        <dbReference type="ARBA" id="ARBA00022723"/>
    </source>
</evidence>
<evidence type="ECO:0000313" key="30">
    <source>
        <dbReference type="Proteomes" id="UP000749559"/>
    </source>
</evidence>
<evidence type="ECO:0000256" key="20">
    <source>
        <dbReference type="ARBA" id="ARBA00052800"/>
    </source>
</evidence>
<evidence type="ECO:0000256" key="1">
    <source>
        <dbReference type="ARBA" id="ARBA00001954"/>
    </source>
</evidence>
<dbReference type="SUPFAM" id="SSF51197">
    <property type="entry name" value="Clavaminate synthase-like"/>
    <property type="match status" value="1"/>
</dbReference>
<evidence type="ECO:0000256" key="3">
    <source>
        <dbReference type="ARBA" id="ARBA00004642"/>
    </source>
</evidence>
<keyword evidence="4" id="KW-0479">Metal-binding</keyword>
<evidence type="ECO:0000256" key="11">
    <source>
        <dbReference type="ARBA" id="ARBA00023242"/>
    </source>
</evidence>
<dbReference type="PANTHER" id="PTHR31573">
    <property type="entry name" value="ALPHA-KETOGLUTARATE-DEPENDENT DIOXYGENASE ALKB HOMOLOG 2"/>
    <property type="match status" value="1"/>
</dbReference>
<evidence type="ECO:0000256" key="14">
    <source>
        <dbReference type="ARBA" id="ARBA00051189"/>
    </source>
</evidence>
<dbReference type="InterPro" id="IPR032852">
    <property type="entry name" value="ALKBH2"/>
</dbReference>
<keyword evidence="30" id="KW-1185">Reference proteome</keyword>
<dbReference type="PROSITE" id="PS51471">
    <property type="entry name" value="FE2OG_OXY"/>
    <property type="match status" value="1"/>
</dbReference>
<evidence type="ECO:0000313" key="29">
    <source>
        <dbReference type="EMBL" id="CAH1792443.1"/>
    </source>
</evidence>
<comment type="catalytic activity">
    <reaction evidence="13">
        <text>an N(3)-methyl-2'-deoxycytidine in single-stranded DNA + 2-oxoglutarate + O2 = a 2'-deoxycytidine in single-stranded DNA + formaldehyde + succinate + CO2 + H(+)</text>
        <dbReference type="Rhea" id="RHEA:70435"/>
        <dbReference type="Rhea" id="RHEA-COMP:12846"/>
        <dbReference type="Rhea" id="RHEA-COMP:17894"/>
        <dbReference type="ChEBI" id="CHEBI:15378"/>
        <dbReference type="ChEBI" id="CHEBI:15379"/>
        <dbReference type="ChEBI" id="CHEBI:16526"/>
        <dbReference type="ChEBI" id="CHEBI:16810"/>
        <dbReference type="ChEBI" id="CHEBI:16842"/>
        <dbReference type="ChEBI" id="CHEBI:30031"/>
        <dbReference type="ChEBI" id="CHEBI:85452"/>
        <dbReference type="ChEBI" id="CHEBI:139075"/>
    </reaction>
    <physiologicalReaction direction="left-to-right" evidence="13">
        <dbReference type="Rhea" id="RHEA:70436"/>
    </physiologicalReaction>
</comment>
<evidence type="ECO:0000256" key="25">
    <source>
        <dbReference type="ARBA" id="ARBA00077989"/>
    </source>
</evidence>
<evidence type="ECO:0000256" key="9">
    <source>
        <dbReference type="ARBA" id="ARBA00023004"/>
    </source>
</evidence>
<accession>A0A8S4PE18</accession>
<feature type="binding site" evidence="27">
    <location>
        <position position="155"/>
    </location>
    <ligand>
        <name>substrate</name>
    </ligand>
</feature>
<protein>
    <recommendedName>
        <fullName evidence="24">DNA oxidative demethylase ALKBH2</fullName>
        <ecNumber evidence="23">1.14.11.33</ecNumber>
    </recommendedName>
    <alternativeName>
        <fullName evidence="25">Alkylated DNA repair protein alkB homolog 2</fullName>
    </alternativeName>
    <alternativeName>
        <fullName evidence="26">Alpha-ketoglutarate-dependent dioxygenase alkB homolog 2</fullName>
    </alternativeName>
</protein>
<dbReference type="InterPro" id="IPR037151">
    <property type="entry name" value="AlkB-like_sf"/>
</dbReference>
<evidence type="ECO:0000256" key="15">
    <source>
        <dbReference type="ARBA" id="ARBA00051376"/>
    </source>
</evidence>
<evidence type="ECO:0000256" key="21">
    <source>
        <dbReference type="ARBA" id="ARBA00053025"/>
    </source>
</evidence>
<comment type="subunit">
    <text evidence="22">Interacts with PCNA homotrimer; this interaction is enhanced during the S-phase of the cell cycle. Interacts with nucleolar proteins NCL, UBTF and NPM1. Interacts with XRCC5-XRCC6 heterodimer.</text>
</comment>
<comment type="catalytic activity">
    <reaction evidence="20">
        <text>an N(1)-methyl-2'-deoxyadenosine in double-stranded DNA + 2-oxoglutarate + O2 = a 2'-deoxyadenosine in double-stranded DNA + formaldehyde + succinate + CO2 + H(+)</text>
        <dbReference type="Rhea" id="RHEA:70443"/>
        <dbReference type="Rhea" id="RHEA-COMP:14236"/>
        <dbReference type="Rhea" id="RHEA-COMP:17897"/>
        <dbReference type="ChEBI" id="CHEBI:15378"/>
        <dbReference type="ChEBI" id="CHEBI:15379"/>
        <dbReference type="ChEBI" id="CHEBI:16526"/>
        <dbReference type="ChEBI" id="CHEBI:16810"/>
        <dbReference type="ChEBI" id="CHEBI:16842"/>
        <dbReference type="ChEBI" id="CHEBI:30031"/>
        <dbReference type="ChEBI" id="CHEBI:90615"/>
        <dbReference type="ChEBI" id="CHEBI:139096"/>
    </reaction>
    <physiologicalReaction direction="left-to-right" evidence="20">
        <dbReference type="Rhea" id="RHEA:70444"/>
    </physiologicalReaction>
</comment>
<dbReference type="EMBL" id="CAIIXF020000008">
    <property type="protein sequence ID" value="CAH1792443.1"/>
    <property type="molecule type" value="Genomic_DNA"/>
</dbReference>
<evidence type="ECO:0000256" key="19">
    <source>
        <dbReference type="ARBA" id="ARBA00052627"/>
    </source>
</evidence>
<feature type="binding site" evidence="27">
    <location>
        <begin position="83"/>
        <end position="85"/>
    </location>
    <ligand>
        <name>substrate</name>
    </ligand>
</feature>
<reference evidence="29" key="1">
    <citation type="submission" date="2022-03" db="EMBL/GenBank/DDBJ databases">
        <authorList>
            <person name="Martin C."/>
        </authorList>
    </citation>
    <scope>NUCLEOTIDE SEQUENCE</scope>
</reference>
<comment type="subcellular location">
    <subcellularLocation>
        <location evidence="2">Nucleus</location>
        <location evidence="2">Nucleolus</location>
    </subcellularLocation>
    <subcellularLocation>
        <location evidence="3">Nucleus</location>
        <location evidence="3">Nucleoplasm</location>
    </subcellularLocation>
</comment>
<evidence type="ECO:0000256" key="24">
    <source>
        <dbReference type="ARBA" id="ARBA00072134"/>
    </source>
</evidence>
<evidence type="ECO:0000256" key="16">
    <source>
        <dbReference type="ARBA" id="ARBA00051434"/>
    </source>
</evidence>
<evidence type="ECO:0000256" key="8">
    <source>
        <dbReference type="ARBA" id="ARBA00023002"/>
    </source>
</evidence>
<keyword evidence="9" id="KW-0408">Iron</keyword>
<keyword evidence="5" id="KW-0227">DNA damage</keyword>
<feature type="binding site" evidence="27">
    <location>
        <position position="152"/>
    </location>
    <ligand>
        <name>2-oxoglutarate</name>
        <dbReference type="ChEBI" id="CHEBI:16810"/>
    </ligand>
</feature>
<feature type="binding site" evidence="27">
    <location>
        <position position="235"/>
    </location>
    <ligand>
        <name>2-oxoglutarate</name>
        <dbReference type="ChEBI" id="CHEBI:16810"/>
    </ligand>
</feature>
<comment type="caution">
    <text evidence="29">The sequence shown here is derived from an EMBL/GenBank/DDBJ whole genome shotgun (WGS) entry which is preliminary data.</text>
</comment>
<name>A0A8S4PE18_OWEFU</name>
<dbReference type="Pfam" id="PF13532">
    <property type="entry name" value="2OG-FeII_Oxy_2"/>
    <property type="match status" value="1"/>
</dbReference>
<dbReference type="GO" id="GO:0006307">
    <property type="term" value="P:DNA alkylation repair"/>
    <property type="evidence" value="ECO:0007669"/>
    <property type="project" value="UniProtKB-ARBA"/>
</dbReference>
<comment type="catalytic activity">
    <reaction evidence="12">
        <text>an N(1)-methyl-2'-deoxyadenosine in single-stranded DNA + 2-oxoglutarate + O2 = a 2'-deoxyadenosine in single-stranded DNA + formaldehyde + succinate + CO2 + H(+)</text>
        <dbReference type="Rhea" id="RHEA:70447"/>
        <dbReference type="Rhea" id="RHEA-COMP:17895"/>
        <dbReference type="Rhea" id="RHEA-COMP:17896"/>
        <dbReference type="ChEBI" id="CHEBI:15378"/>
        <dbReference type="ChEBI" id="CHEBI:15379"/>
        <dbReference type="ChEBI" id="CHEBI:16526"/>
        <dbReference type="ChEBI" id="CHEBI:16810"/>
        <dbReference type="ChEBI" id="CHEBI:16842"/>
        <dbReference type="ChEBI" id="CHEBI:30031"/>
        <dbReference type="ChEBI" id="CHEBI:90615"/>
        <dbReference type="ChEBI" id="CHEBI:139096"/>
    </reaction>
    <physiologicalReaction direction="left-to-right" evidence="12">
        <dbReference type="Rhea" id="RHEA:70448"/>
    </physiologicalReaction>
</comment>
<evidence type="ECO:0000256" key="23">
    <source>
        <dbReference type="ARBA" id="ARBA00066725"/>
    </source>
</evidence>
<feature type="domain" description="Fe2OG dioxygenase" evidence="28">
    <location>
        <begin position="133"/>
        <end position="238"/>
    </location>
</feature>
<comment type="catalytic activity">
    <reaction evidence="21">
        <text>a methylated nucleobase within DNA + 2-oxoglutarate + O2 = a nucleobase within DNA + formaldehyde + succinate + CO2</text>
        <dbReference type="Rhea" id="RHEA:30299"/>
        <dbReference type="Rhea" id="RHEA-COMP:12192"/>
        <dbReference type="Rhea" id="RHEA-COMP:12193"/>
        <dbReference type="ChEBI" id="CHEBI:15379"/>
        <dbReference type="ChEBI" id="CHEBI:16526"/>
        <dbReference type="ChEBI" id="CHEBI:16810"/>
        <dbReference type="ChEBI" id="CHEBI:16842"/>
        <dbReference type="ChEBI" id="CHEBI:30031"/>
        <dbReference type="ChEBI" id="CHEBI:32875"/>
        <dbReference type="ChEBI" id="CHEBI:64428"/>
        <dbReference type="EC" id="1.14.11.33"/>
    </reaction>
    <physiologicalReaction direction="left-to-right" evidence="21">
        <dbReference type="Rhea" id="RHEA:30300"/>
    </physiologicalReaction>
</comment>
<comment type="cofactor">
    <cofactor evidence="1">
        <name>Fe(2+)</name>
        <dbReference type="ChEBI" id="CHEBI:29033"/>
    </cofactor>
</comment>
<feature type="binding site" evidence="27">
    <location>
        <position position="142"/>
    </location>
    <ligand>
        <name>2-oxoglutarate</name>
        <dbReference type="ChEBI" id="CHEBI:16810"/>
    </ligand>
</feature>
<organism evidence="29 30">
    <name type="scientific">Owenia fusiformis</name>
    <name type="common">Polychaete worm</name>
    <dbReference type="NCBI Taxonomy" id="6347"/>
    <lineage>
        <taxon>Eukaryota</taxon>
        <taxon>Metazoa</taxon>
        <taxon>Spiralia</taxon>
        <taxon>Lophotrochozoa</taxon>
        <taxon>Annelida</taxon>
        <taxon>Polychaeta</taxon>
        <taxon>Sedentaria</taxon>
        <taxon>Canalipalpata</taxon>
        <taxon>Sabellida</taxon>
        <taxon>Oweniida</taxon>
        <taxon>Oweniidae</taxon>
        <taxon>Owenia</taxon>
    </lineage>
</organism>
<dbReference type="EC" id="1.14.11.33" evidence="23"/>
<dbReference type="InterPro" id="IPR027450">
    <property type="entry name" value="AlkB-like"/>
</dbReference>
<comment type="catalytic activity">
    <reaction evidence="17">
        <text>a 1,N(2)-etheno-2'-deoxyguanosine in double-stranded DNA + 2-oxoglutarate + O2 + H2O = a 2'-deoxyguanosine in double-stranded DNA + glyoxal + succinate + CO2</text>
        <dbReference type="Rhea" id="RHEA:70487"/>
        <dbReference type="Rhea" id="RHEA-COMP:17910"/>
        <dbReference type="Rhea" id="RHEA-COMP:17912"/>
        <dbReference type="ChEBI" id="CHEBI:15377"/>
        <dbReference type="ChEBI" id="CHEBI:15379"/>
        <dbReference type="ChEBI" id="CHEBI:16526"/>
        <dbReference type="ChEBI" id="CHEBI:16810"/>
        <dbReference type="ChEBI" id="CHEBI:30031"/>
        <dbReference type="ChEBI" id="CHEBI:34779"/>
        <dbReference type="ChEBI" id="CHEBI:85445"/>
        <dbReference type="ChEBI" id="CHEBI:189586"/>
    </reaction>
    <physiologicalReaction direction="left-to-right" evidence="17">
        <dbReference type="Rhea" id="RHEA:70488"/>
    </physiologicalReaction>
</comment>
<evidence type="ECO:0000256" key="10">
    <source>
        <dbReference type="ARBA" id="ARBA00023204"/>
    </source>
</evidence>
<gene>
    <name evidence="29" type="ORF">OFUS_LOCUS17405</name>
</gene>
<comment type="catalytic activity">
    <reaction evidence="14">
        <text>a 1,N(6)-etheno-2'-deoxyadenosine in single-stranded DNA + 2-oxoglutarate + O2 + H2O = a 2'-deoxyadenosine in single-stranded DNA + glyoxal + succinate + CO2</text>
        <dbReference type="Rhea" id="RHEA:70459"/>
        <dbReference type="Rhea" id="RHEA-COMP:17896"/>
        <dbReference type="Rhea" id="RHEA-COMP:17904"/>
        <dbReference type="ChEBI" id="CHEBI:15377"/>
        <dbReference type="ChEBI" id="CHEBI:15379"/>
        <dbReference type="ChEBI" id="CHEBI:16526"/>
        <dbReference type="ChEBI" id="CHEBI:16810"/>
        <dbReference type="ChEBI" id="CHEBI:30031"/>
        <dbReference type="ChEBI" id="CHEBI:34779"/>
        <dbReference type="ChEBI" id="CHEBI:90615"/>
        <dbReference type="ChEBI" id="CHEBI:189583"/>
    </reaction>
    <physiologicalReaction direction="left-to-right" evidence="14">
        <dbReference type="Rhea" id="RHEA:70460"/>
    </physiologicalReaction>
</comment>
<comment type="catalytic activity">
    <reaction evidence="16">
        <text>a 3,N(4)-etheno-2'-deoxycytidine in double-stranded DNA + 2-oxoglutarate + O2 + H2O = a 2'-deoxycytidine in double-stranded DNA + glyoxal + succinate + CO2</text>
        <dbReference type="Rhea" id="RHEA:70467"/>
        <dbReference type="Rhea" id="RHEA-COMP:17070"/>
        <dbReference type="Rhea" id="RHEA-COMP:17905"/>
        <dbReference type="ChEBI" id="CHEBI:15377"/>
        <dbReference type="ChEBI" id="CHEBI:15379"/>
        <dbReference type="ChEBI" id="CHEBI:16526"/>
        <dbReference type="ChEBI" id="CHEBI:16810"/>
        <dbReference type="ChEBI" id="CHEBI:30031"/>
        <dbReference type="ChEBI" id="CHEBI:34779"/>
        <dbReference type="ChEBI" id="CHEBI:85452"/>
        <dbReference type="ChEBI" id="CHEBI:189585"/>
    </reaction>
    <physiologicalReaction direction="left-to-right" evidence="16">
        <dbReference type="Rhea" id="RHEA:70468"/>
    </physiologicalReaction>
</comment>
<dbReference type="Proteomes" id="UP000749559">
    <property type="component" value="Unassembled WGS sequence"/>
</dbReference>
<evidence type="ECO:0000256" key="22">
    <source>
        <dbReference type="ARBA" id="ARBA00062909"/>
    </source>
</evidence>
<keyword evidence="10" id="KW-0234">DNA repair</keyword>
<feature type="binding site" evidence="27">
    <location>
        <position position="229"/>
    </location>
    <ligand>
        <name>2-oxoglutarate</name>
        <dbReference type="ChEBI" id="CHEBI:16810"/>
    </ligand>
</feature>
<dbReference type="GO" id="GO:0035516">
    <property type="term" value="F:broad specificity oxidative DNA demethylase activity"/>
    <property type="evidence" value="ECO:0007669"/>
    <property type="project" value="UniProtKB-EC"/>
</dbReference>
<evidence type="ECO:0000256" key="6">
    <source>
        <dbReference type="ARBA" id="ARBA00022842"/>
    </source>
</evidence>
<dbReference type="PANTHER" id="PTHR31573:SF1">
    <property type="entry name" value="DNA OXIDATIVE DEMETHYLASE ALKBH2"/>
    <property type="match status" value="1"/>
</dbReference>
<dbReference type="GO" id="GO:0051747">
    <property type="term" value="F:cytosine C-5 DNA demethylase activity"/>
    <property type="evidence" value="ECO:0007669"/>
    <property type="project" value="UniProtKB-ARBA"/>
</dbReference>
<comment type="catalytic activity">
    <reaction evidence="18">
        <text>a 3,N(4)-etheno-2'-deoxycytidine in single-stranded DNA + 2-oxoglutarate + O2 + H2O = a 2'-deoxycytidine in single-stranded DNA + glyoxal + succinate + CO2</text>
        <dbReference type="Rhea" id="RHEA:70471"/>
        <dbReference type="Rhea" id="RHEA-COMP:12846"/>
        <dbReference type="Rhea" id="RHEA-COMP:17906"/>
        <dbReference type="ChEBI" id="CHEBI:15377"/>
        <dbReference type="ChEBI" id="CHEBI:15379"/>
        <dbReference type="ChEBI" id="CHEBI:16526"/>
        <dbReference type="ChEBI" id="CHEBI:16810"/>
        <dbReference type="ChEBI" id="CHEBI:30031"/>
        <dbReference type="ChEBI" id="CHEBI:34779"/>
        <dbReference type="ChEBI" id="CHEBI:85452"/>
        <dbReference type="ChEBI" id="CHEBI:189585"/>
    </reaction>
    <physiologicalReaction direction="left-to-right" evidence="18">
        <dbReference type="Rhea" id="RHEA:70472"/>
    </physiologicalReaction>
</comment>
<feature type="binding site" evidence="27">
    <location>
        <position position="140"/>
    </location>
    <ligand>
        <name>2-oxoglutarate</name>
        <dbReference type="ChEBI" id="CHEBI:16810"/>
    </ligand>
</feature>
<feature type="binding site" evidence="27">
    <location>
        <begin position="103"/>
        <end position="105"/>
    </location>
    <ligand>
        <name>substrate</name>
    </ligand>
</feature>
<evidence type="ECO:0000256" key="27">
    <source>
        <dbReference type="PIRSR" id="PIRSR632852-1"/>
    </source>
</evidence>
<sequence>MDKFVIKSKRSAIESKETPSTKNRKTDCETEQNKRIIWKKINGENLSLEHCQLFSNSEASDLLLKCEEQLEYNTGHLAKVQIFGKWIDIPRKQVAHGDDGLSYKFSGNCIPALPWTPLLTEIRDKITEITGHKFNFVLINRYKDGCDHMGEHRDDEKELKDGAPIASLTLGQQRDFIFKHADSRGKNAKRKIPPVVVELTHGMLLMMKYPTNKYWYHSLPVRKKALGLRINMTFRTMVTKQPDK</sequence>